<reference evidence="3 4" key="1">
    <citation type="submission" date="2014-09" db="EMBL/GenBank/DDBJ databases">
        <authorList>
            <person name="Regsiter A."/>
        </authorList>
    </citation>
    <scope>NUCLEOTIDE SEQUENCE [LARGE SCALE GENOMIC DNA]</scope>
</reference>
<accession>A0A0U5FDW9</accession>
<organism evidence="3 4">
    <name type="scientific">Xanthomonas citri pv. citri</name>
    <dbReference type="NCBI Taxonomy" id="611301"/>
    <lineage>
        <taxon>Bacteria</taxon>
        <taxon>Pseudomonadati</taxon>
        <taxon>Pseudomonadota</taxon>
        <taxon>Gammaproteobacteria</taxon>
        <taxon>Lysobacterales</taxon>
        <taxon>Lysobacteraceae</taxon>
        <taxon>Xanthomonas</taxon>
    </lineage>
</organism>
<evidence type="ECO:0000256" key="2">
    <source>
        <dbReference type="SAM" id="Phobius"/>
    </source>
</evidence>
<evidence type="ECO:0008006" key="5">
    <source>
        <dbReference type="Google" id="ProtNLM"/>
    </source>
</evidence>
<dbReference type="AlphaFoldDB" id="A0A0U5FDW9"/>
<keyword evidence="4" id="KW-1185">Reference proteome</keyword>
<proteinExistence type="predicted"/>
<keyword evidence="2" id="KW-0812">Transmembrane</keyword>
<keyword evidence="1" id="KW-0175">Coiled coil</keyword>
<protein>
    <recommendedName>
        <fullName evidence="5">Membrane-anchored protein conserved in xanthomonads</fullName>
    </recommendedName>
</protein>
<dbReference type="EMBL" id="CCXZ01000141">
    <property type="protein sequence ID" value="CEG16889.1"/>
    <property type="molecule type" value="Genomic_DNA"/>
</dbReference>
<dbReference type="Proteomes" id="UP000052230">
    <property type="component" value="Unassembled WGS sequence"/>
</dbReference>
<name>A0A0U5FDW9_XANCI</name>
<feature type="transmembrane region" description="Helical" evidence="2">
    <location>
        <begin position="163"/>
        <end position="185"/>
    </location>
</feature>
<gene>
    <name evidence="3" type="ORF">XAC3562_470077</name>
</gene>
<sequence length="250" mass="27349">MGVETAVEAGEEEVVVEAAVSQNRFRDQPSSGDFMDRQDAAAMAEMMATLNASNASLQETVKVLTTLVASMQQREQRLRDVVAEQLQVVQHAASSADAKVNRVLENALPRLTQLTNQALTQTLEPAAKRFNKEMATADETLQQATRRYAHAQQSLETKITRRMGIASATMLVAGVLGLGAVAYSVGMITEKRTELAQLRASIDYLDRVSRADLAPCGEGRLCATFEKNGPRYGNQRQYRAINLRATSDSQ</sequence>
<evidence type="ECO:0000313" key="3">
    <source>
        <dbReference type="EMBL" id="CEG16889.1"/>
    </source>
</evidence>
<comment type="caution">
    <text evidence="3">The sequence shown here is derived from an EMBL/GenBank/DDBJ whole genome shotgun (WGS) entry which is preliminary data.</text>
</comment>
<evidence type="ECO:0000256" key="1">
    <source>
        <dbReference type="SAM" id="Coils"/>
    </source>
</evidence>
<feature type="coiled-coil region" evidence="1">
    <location>
        <begin position="127"/>
        <end position="154"/>
    </location>
</feature>
<evidence type="ECO:0000313" key="4">
    <source>
        <dbReference type="Proteomes" id="UP000052230"/>
    </source>
</evidence>
<keyword evidence="2" id="KW-1133">Transmembrane helix</keyword>
<keyword evidence="2" id="KW-0472">Membrane</keyword>